<sequence length="201" mass="24163">MKISKIEVQKRNKNRCSIYIDGEFKVGLARELVLKYDLHEGNRITPEELKNILYNAEKSKIRERAFKILRHRERSSRELKERLLRIGFDEMLVEEVIKEFVDDKTIDDERFARAFVNDYTKLKPKGNRFIFRELLKRGISRETITSLVNARNEKVLIEAFINKKLTHLNQKVPEERRKLIRRLLHHGFSIDNIYDVLNERR</sequence>
<dbReference type="AlphaFoldDB" id="A0A9C9EN75"/>
<dbReference type="InterPro" id="IPR053926">
    <property type="entry name" value="RecX_HTH_1st"/>
</dbReference>
<evidence type="ECO:0000256" key="3">
    <source>
        <dbReference type="ARBA" id="ARBA00018111"/>
    </source>
</evidence>
<dbReference type="InterPro" id="IPR053924">
    <property type="entry name" value="RecX_HTH_2nd"/>
</dbReference>
<dbReference type="Gene3D" id="1.10.10.10">
    <property type="entry name" value="Winged helix-like DNA-binding domain superfamily/Winged helix DNA-binding domain"/>
    <property type="match status" value="2"/>
</dbReference>
<dbReference type="PANTHER" id="PTHR33602">
    <property type="entry name" value="REGULATORY PROTEIN RECX FAMILY PROTEIN"/>
    <property type="match status" value="1"/>
</dbReference>
<evidence type="ECO:0000259" key="6">
    <source>
        <dbReference type="Pfam" id="PF02631"/>
    </source>
</evidence>
<dbReference type="PANTHER" id="PTHR33602:SF1">
    <property type="entry name" value="REGULATORY PROTEIN RECX FAMILY PROTEIN"/>
    <property type="match status" value="1"/>
</dbReference>
<comment type="similarity">
    <text evidence="2 5">Belongs to the RecX family.</text>
</comment>
<evidence type="ECO:0000256" key="4">
    <source>
        <dbReference type="ARBA" id="ARBA00022490"/>
    </source>
</evidence>
<dbReference type="GO" id="GO:0006282">
    <property type="term" value="P:regulation of DNA repair"/>
    <property type="evidence" value="ECO:0007669"/>
    <property type="project" value="UniProtKB-UniRule"/>
</dbReference>
<organism evidence="8 9">
    <name type="scientific">candidate division WOR-3 bacterium</name>
    <dbReference type="NCBI Taxonomy" id="2052148"/>
    <lineage>
        <taxon>Bacteria</taxon>
        <taxon>Bacteria division WOR-3</taxon>
    </lineage>
</organism>
<gene>
    <name evidence="5" type="primary">recX</name>
    <name evidence="8" type="ORF">ENI34_04775</name>
</gene>
<accession>A0A9C9EN75</accession>
<reference evidence="8" key="1">
    <citation type="journal article" date="2020" name="mSystems">
        <title>Genome- and Community-Level Interaction Insights into Carbon Utilization and Element Cycling Functions of Hydrothermarchaeota in Hydrothermal Sediment.</title>
        <authorList>
            <person name="Zhou Z."/>
            <person name="Liu Y."/>
            <person name="Xu W."/>
            <person name="Pan J."/>
            <person name="Luo Z.H."/>
            <person name="Li M."/>
        </authorList>
    </citation>
    <scope>NUCLEOTIDE SEQUENCE</scope>
    <source>
        <strain evidence="8">HyVt-388</strain>
    </source>
</reference>
<name>A0A9C9EN75_UNCW3</name>
<evidence type="ECO:0000259" key="7">
    <source>
        <dbReference type="Pfam" id="PF21982"/>
    </source>
</evidence>
<dbReference type="Pfam" id="PF02631">
    <property type="entry name" value="RecX_HTH2"/>
    <property type="match status" value="1"/>
</dbReference>
<feature type="domain" description="RecX first three-helical" evidence="7">
    <location>
        <begin position="62"/>
        <end position="99"/>
    </location>
</feature>
<evidence type="ECO:0000256" key="5">
    <source>
        <dbReference type="HAMAP-Rule" id="MF_01114"/>
    </source>
</evidence>
<evidence type="ECO:0000256" key="1">
    <source>
        <dbReference type="ARBA" id="ARBA00004496"/>
    </source>
</evidence>
<feature type="domain" description="RecX second three-helical" evidence="6">
    <location>
        <begin position="107"/>
        <end position="145"/>
    </location>
</feature>
<protein>
    <recommendedName>
        <fullName evidence="3 5">Regulatory protein RecX</fullName>
    </recommendedName>
</protein>
<dbReference type="Pfam" id="PF21982">
    <property type="entry name" value="RecX_HTH1"/>
    <property type="match status" value="1"/>
</dbReference>
<dbReference type="InterPro" id="IPR003783">
    <property type="entry name" value="Regulatory_RecX"/>
</dbReference>
<evidence type="ECO:0000256" key="2">
    <source>
        <dbReference type="ARBA" id="ARBA00009695"/>
    </source>
</evidence>
<comment type="function">
    <text evidence="5">Modulates RecA activity.</text>
</comment>
<dbReference type="EMBL" id="DRIG01000052">
    <property type="protein sequence ID" value="HEC78441.1"/>
    <property type="molecule type" value="Genomic_DNA"/>
</dbReference>
<keyword evidence="4 5" id="KW-0963">Cytoplasm</keyword>
<dbReference type="GO" id="GO:0005737">
    <property type="term" value="C:cytoplasm"/>
    <property type="evidence" value="ECO:0007669"/>
    <property type="project" value="UniProtKB-SubCell"/>
</dbReference>
<comment type="subcellular location">
    <subcellularLocation>
        <location evidence="1 5">Cytoplasm</location>
    </subcellularLocation>
</comment>
<evidence type="ECO:0000313" key="8">
    <source>
        <dbReference type="EMBL" id="HEC78441.1"/>
    </source>
</evidence>
<proteinExistence type="inferred from homology"/>
<dbReference type="Proteomes" id="UP000885826">
    <property type="component" value="Unassembled WGS sequence"/>
</dbReference>
<evidence type="ECO:0000313" key="9">
    <source>
        <dbReference type="Proteomes" id="UP000885826"/>
    </source>
</evidence>
<dbReference type="InterPro" id="IPR036388">
    <property type="entry name" value="WH-like_DNA-bd_sf"/>
</dbReference>
<comment type="caution">
    <text evidence="8">The sequence shown here is derived from an EMBL/GenBank/DDBJ whole genome shotgun (WGS) entry which is preliminary data.</text>
</comment>
<dbReference type="HAMAP" id="MF_01114">
    <property type="entry name" value="RecX"/>
    <property type="match status" value="1"/>
</dbReference>